<organism evidence="2 3">
    <name type="scientific">Euzebyella marina</name>
    <dbReference type="NCBI Taxonomy" id="1761453"/>
    <lineage>
        <taxon>Bacteria</taxon>
        <taxon>Pseudomonadati</taxon>
        <taxon>Bacteroidota</taxon>
        <taxon>Flavobacteriia</taxon>
        <taxon>Flavobacteriales</taxon>
        <taxon>Flavobacteriaceae</taxon>
        <taxon>Euzebyella</taxon>
    </lineage>
</organism>
<proteinExistence type="predicted"/>
<sequence>MKIQIDMKNYLKLSLYAFLLGAALILASCQDEDPLEESFDPEQTLTTDAEGLTLIKKVVANDGSGDNIIDGASCFDIAFPYSVVVNDSEIMVETSADLLLVEESLDVLEDEDYDFQLNFPLTVTMADYTEVTVDSYDSLYELADTCVEGGEDDDIECVDIVYPVTVFTYNPNFQLTNTIEVENDFQFRRFFAGLAEQDLMGLNFPVSFQYKDSTQVTVNSNSELTDIIRKSQTQCDEDDDNDHNDDDFTEERLDETLVKCPWSIGRLVRNEQDDSGQYENYYLTFLEDGKVTASNSFGFKMEGEWQTRISDYRVVVDLEFEDSAEFNGTWYVYEIVEGIINLFNENKDKITLEKACDYKPIECSDEYISEYLKECPYKILNEDGTFFEELTIDFDSELVMYVKNPNGTVVDEGRWSISGNVVVFEGLSMTLANYIGEWQVIECGEGRFKLKRNTEVILLVMQCED</sequence>
<keyword evidence="1" id="KW-0732">Signal</keyword>
<evidence type="ECO:0000313" key="2">
    <source>
        <dbReference type="EMBL" id="AYN68954.1"/>
    </source>
</evidence>
<accession>A0A3G2L9P4</accession>
<protein>
    <recommendedName>
        <fullName evidence="4">Lipocalin-like domain-containing protein</fullName>
    </recommendedName>
</protein>
<name>A0A3G2L9P4_9FLAO</name>
<evidence type="ECO:0000313" key="3">
    <source>
        <dbReference type="Proteomes" id="UP000276309"/>
    </source>
</evidence>
<dbReference type="AlphaFoldDB" id="A0A3G2L9P4"/>
<dbReference type="PROSITE" id="PS51257">
    <property type="entry name" value="PROKAR_LIPOPROTEIN"/>
    <property type="match status" value="1"/>
</dbReference>
<dbReference type="Proteomes" id="UP000276309">
    <property type="component" value="Chromosome"/>
</dbReference>
<feature type="signal peptide" evidence="1">
    <location>
        <begin position="1"/>
        <end position="27"/>
    </location>
</feature>
<evidence type="ECO:0008006" key="4">
    <source>
        <dbReference type="Google" id="ProtNLM"/>
    </source>
</evidence>
<keyword evidence="3" id="KW-1185">Reference proteome</keyword>
<feature type="chain" id="PRO_5018127154" description="Lipocalin-like domain-containing protein" evidence="1">
    <location>
        <begin position="28"/>
        <end position="465"/>
    </location>
</feature>
<dbReference type="KEGG" id="emar:D1013_16990"/>
<reference evidence="2 3" key="1">
    <citation type="submission" date="2018-08" db="EMBL/GenBank/DDBJ databases">
        <title>The reduced genetic potential of extracellular carbohydrate catabolism in Euzebyella marina RN62, a Flavobacteriia bacterium isolated from the hadal water.</title>
        <authorList>
            <person name="Xue C."/>
        </authorList>
    </citation>
    <scope>NUCLEOTIDE SEQUENCE [LARGE SCALE GENOMIC DNA]</scope>
    <source>
        <strain evidence="2 3">RN62</strain>
    </source>
</reference>
<evidence type="ECO:0000256" key="1">
    <source>
        <dbReference type="SAM" id="SignalP"/>
    </source>
</evidence>
<gene>
    <name evidence="2" type="ORF">D1013_16990</name>
</gene>
<dbReference type="EMBL" id="CP032050">
    <property type="protein sequence ID" value="AYN68954.1"/>
    <property type="molecule type" value="Genomic_DNA"/>
</dbReference>
<dbReference type="OrthoDB" id="832379at2"/>